<proteinExistence type="inferred from homology"/>
<dbReference type="InterPro" id="IPR008984">
    <property type="entry name" value="SMAD_FHA_dom_sf"/>
</dbReference>
<gene>
    <name evidence="13" type="primary">Kif14</name>
    <name evidence="13" type="ORF">Anas_01241</name>
</gene>
<feature type="coiled-coil region" evidence="10">
    <location>
        <begin position="739"/>
        <end position="784"/>
    </location>
</feature>
<feature type="compositionally biased region" description="Low complexity" evidence="11">
    <location>
        <begin position="208"/>
        <end position="221"/>
    </location>
</feature>
<feature type="region of interest" description="Disordered" evidence="11">
    <location>
        <begin position="710"/>
        <end position="732"/>
    </location>
</feature>
<keyword evidence="8" id="KW-0206">Cytoskeleton</keyword>
<keyword evidence="4 9" id="KW-0547">Nucleotide-binding</keyword>
<keyword evidence="3" id="KW-0493">Microtubule</keyword>
<feature type="domain" description="Kinesin motor" evidence="12">
    <location>
        <begin position="279"/>
        <end position="667"/>
    </location>
</feature>
<protein>
    <submittedName>
        <fullName evidence="13">Kinesin-like protein KIF14</fullName>
    </submittedName>
</protein>
<dbReference type="SUPFAM" id="SSF52540">
    <property type="entry name" value="P-loop containing nucleoside triphosphate hydrolases"/>
    <property type="match status" value="1"/>
</dbReference>
<organism evidence="13 14">
    <name type="scientific">Armadillidium nasatum</name>
    <dbReference type="NCBI Taxonomy" id="96803"/>
    <lineage>
        <taxon>Eukaryota</taxon>
        <taxon>Metazoa</taxon>
        <taxon>Ecdysozoa</taxon>
        <taxon>Arthropoda</taxon>
        <taxon>Crustacea</taxon>
        <taxon>Multicrustacea</taxon>
        <taxon>Malacostraca</taxon>
        <taxon>Eumalacostraca</taxon>
        <taxon>Peracarida</taxon>
        <taxon>Isopoda</taxon>
        <taxon>Oniscidea</taxon>
        <taxon>Crinocheta</taxon>
        <taxon>Armadillidiidae</taxon>
        <taxon>Armadillidium</taxon>
    </lineage>
</organism>
<evidence type="ECO:0000256" key="5">
    <source>
        <dbReference type="ARBA" id="ARBA00022840"/>
    </source>
</evidence>
<feature type="binding site" evidence="9">
    <location>
        <begin position="368"/>
        <end position="375"/>
    </location>
    <ligand>
        <name>ATP</name>
        <dbReference type="ChEBI" id="CHEBI:30616"/>
    </ligand>
</feature>
<dbReference type="InterPro" id="IPR032405">
    <property type="entry name" value="Kinesin_assoc"/>
</dbReference>
<dbReference type="OrthoDB" id="3176171at2759"/>
<keyword evidence="7 9" id="KW-0505">Motor protein</keyword>
<dbReference type="SMART" id="SM00129">
    <property type="entry name" value="KISc"/>
    <property type="match status" value="1"/>
</dbReference>
<name>A0A5N5T5S1_9CRUS</name>
<comment type="similarity">
    <text evidence="9">Belongs to the TRAFAC class myosin-kinesin ATPase superfamily. Kinesin family.</text>
</comment>
<evidence type="ECO:0000256" key="4">
    <source>
        <dbReference type="ARBA" id="ARBA00022741"/>
    </source>
</evidence>
<feature type="region of interest" description="Disordered" evidence="11">
    <location>
        <begin position="88"/>
        <end position="116"/>
    </location>
</feature>
<feature type="region of interest" description="Disordered" evidence="11">
    <location>
        <begin position="41"/>
        <end position="71"/>
    </location>
</feature>
<dbReference type="PROSITE" id="PS00411">
    <property type="entry name" value="KINESIN_MOTOR_1"/>
    <property type="match status" value="1"/>
</dbReference>
<evidence type="ECO:0000313" key="13">
    <source>
        <dbReference type="EMBL" id="KAB7501973.1"/>
    </source>
</evidence>
<evidence type="ECO:0000256" key="9">
    <source>
        <dbReference type="PROSITE-ProRule" id="PRU00283"/>
    </source>
</evidence>
<feature type="compositionally biased region" description="Polar residues" evidence="11">
    <location>
        <begin position="184"/>
        <end position="195"/>
    </location>
</feature>
<dbReference type="PRINTS" id="PR00380">
    <property type="entry name" value="KINESINHEAVY"/>
</dbReference>
<dbReference type="Proteomes" id="UP000326759">
    <property type="component" value="Unassembled WGS sequence"/>
</dbReference>
<dbReference type="GO" id="GO:0008017">
    <property type="term" value="F:microtubule binding"/>
    <property type="evidence" value="ECO:0007669"/>
    <property type="project" value="InterPro"/>
</dbReference>
<evidence type="ECO:0000256" key="1">
    <source>
        <dbReference type="ARBA" id="ARBA00004245"/>
    </source>
</evidence>
<keyword evidence="6 10" id="KW-0175">Coiled coil</keyword>
<feature type="non-terminal residue" evidence="13">
    <location>
        <position position="1"/>
    </location>
</feature>
<evidence type="ECO:0000256" key="3">
    <source>
        <dbReference type="ARBA" id="ARBA00022701"/>
    </source>
</evidence>
<dbReference type="FunFam" id="3.40.850.10:FF:000042">
    <property type="entry name" value="Kinesin family member 14"/>
    <property type="match status" value="1"/>
</dbReference>
<dbReference type="PANTHER" id="PTHR47117:SF5">
    <property type="entry name" value="KINESIN-LIKE PROTEIN KIF14"/>
    <property type="match status" value="1"/>
</dbReference>
<evidence type="ECO:0000313" key="14">
    <source>
        <dbReference type="Proteomes" id="UP000326759"/>
    </source>
</evidence>
<feature type="region of interest" description="Disordered" evidence="11">
    <location>
        <begin position="129"/>
        <end position="221"/>
    </location>
</feature>
<keyword evidence="5 9" id="KW-0067">ATP-binding</keyword>
<dbReference type="EMBL" id="SEYY01008912">
    <property type="protein sequence ID" value="KAB7501973.1"/>
    <property type="molecule type" value="Genomic_DNA"/>
</dbReference>
<evidence type="ECO:0000256" key="2">
    <source>
        <dbReference type="ARBA" id="ARBA00022490"/>
    </source>
</evidence>
<accession>A0A5N5T5S1</accession>
<dbReference type="InterPro" id="IPR036961">
    <property type="entry name" value="Kinesin_motor_dom_sf"/>
</dbReference>
<dbReference type="Gene3D" id="3.40.850.10">
    <property type="entry name" value="Kinesin motor domain"/>
    <property type="match status" value="1"/>
</dbReference>
<sequence>NAEGKKMKNITSLNKISDAENYQKSPKSRYMLKQNEIQECKPSAEWTKTPLRESNKASKAKISSTVGPKITPKLLESPAYKYSYMNRKSVEESSSSQKSDYPPLNTSHPPLNRFLNPSGATSAVAFKSTPKSNSKFLSSPITPKGFVRTPRNTSLDEKGSSQNNISKARVSVEGRNTPVPYLTVSANTPQRKSVGSNRKNDNRKSSSLRKSSSQNSCSSLSNFRTVNGSHLTPLNLNQRLPSQGLLMDSHSKKGEIQTPSGIIYDLDRRDDESDSSSSLVSVGVRVRPISERESQNSNICNIISMNGNEVVVRCENGSIHTFSYDYCFDSSNKRDLHYASQKSVYECVGKPLLSHVFEGYNVCLFAYGQTGSGKSYCIMGEENGNSCLLDSSFEENDENNTGILPRFCKDLFSEAQSIHSRNADKGAQSRVEIEISYIEIYNEKIYDLIGSHCSTMTEDCQKLSSDKKEALKVREHPRNGPYVVGASFHLVTSYEDLQMWIILGNKQRSIAATGMNDKSSRSHSVFSITVTQTETELIQGEEMEHSRISKINLVDLAGSERVAASNSEGDRLKEGVCINKSLLTLGKVITALAESTEKKKTFIPYRESTLTWLLKASLFLLKITIFYFFESLGGNSKTSMIATISPCNIHQEESLSTLRYAQQARKIVNWNRINEDPTSKIIRALKLEVERLRSLQVCCSPRNLTDDFERDAEEETDSHEIPSSEFHSEEQRSKEKDIILLKEAEIKLLKEKLRSTQEQFSEKAKLLEDKVQEAEQSKLEALERCRLRGLALKVEDNRPTLVNLCEDPQLSQTLLYNLKKGPTTFGTSNADVTLSGLHETDIHCSIIYEDDRLILFPKPETETYVNGKLAVSPIQIFHNDRIVLAGICFFRVSYPSQKSTNVKINEKKFDYIFARDELLKEQEERIRNELNLQQASARADMLRELEEQRNELKLQEIFMKDNVQILSNELNEERNVKQEVEIEKMMLEEEKRLLENQINSFKRLNSQSSDSCSQSSSPNQEDGFFKNMEMIFNESVRTVETSKPEIEKENVENWFLVAEANSICTQLKKPYHFQQQSVLKDNGFEILVIVHDLDHNLCAWLDVTQLKKVLTLLRDITMNEDDNSLLETLIPWEREDKISKMPVIQNKIRENVKRLSINQTLNSSFGSGLNMSFNSNIYNGVPGNMSGRKNNNKRRSILNQSFQKFISPTLSSTSIAKAVSKVLLHEITTEQEYNPIFINIIEDLLKFHSLLKSFINHFREFSSSSEDSEVLDQEIVKIGVSASNLNKCLSRLSLQPMSSVTGKALDIKINVKTFGSKIMRKASRMLQGVEKEVETLVEEESTSLLNLIYELLEKIGFLNLASFQLLPEGMSLINSLQFCKSYLLGISEGLEWNVQKTADAAHTAISCLLISEEDPSQNSLCKQILNCTHDSFRSVSNFLDQFCLLKVTPSIEPTMSEKDIKREVKSFLIRVSRASKNTEELISSFVGVSQQIREIYEGSNDISPLDKNISKLQENLGELVDDAGLRRNTGKSISISSVNSEESFLDELYTLARKAFKDIDRMKSILHKYSKLESHPIRNGIPMKSCLKTSELKKVRFDVSLSSTLTGSFLDDHSEDDTVDV</sequence>
<evidence type="ECO:0000259" key="12">
    <source>
        <dbReference type="PROSITE" id="PS50067"/>
    </source>
</evidence>
<evidence type="ECO:0000256" key="11">
    <source>
        <dbReference type="SAM" id="MobiDB-lite"/>
    </source>
</evidence>
<evidence type="ECO:0000256" key="6">
    <source>
        <dbReference type="ARBA" id="ARBA00023054"/>
    </source>
</evidence>
<dbReference type="Pfam" id="PF00225">
    <property type="entry name" value="Kinesin"/>
    <property type="match status" value="1"/>
</dbReference>
<keyword evidence="2" id="KW-0963">Cytoplasm</keyword>
<feature type="coiled-coil region" evidence="10">
    <location>
        <begin position="935"/>
        <end position="1007"/>
    </location>
</feature>
<dbReference type="Gene3D" id="2.60.200.20">
    <property type="match status" value="1"/>
</dbReference>
<evidence type="ECO:0000256" key="8">
    <source>
        <dbReference type="ARBA" id="ARBA00023212"/>
    </source>
</evidence>
<comment type="caution">
    <text evidence="13">The sequence shown here is derived from an EMBL/GenBank/DDBJ whole genome shotgun (WGS) entry which is preliminary data.</text>
</comment>
<dbReference type="SUPFAM" id="SSF49879">
    <property type="entry name" value="SMAD/FHA domain"/>
    <property type="match status" value="1"/>
</dbReference>
<dbReference type="InterPro" id="IPR019821">
    <property type="entry name" value="Kinesin_motor_CS"/>
</dbReference>
<dbReference type="GO" id="GO:0003777">
    <property type="term" value="F:microtubule motor activity"/>
    <property type="evidence" value="ECO:0007669"/>
    <property type="project" value="InterPro"/>
</dbReference>
<reference evidence="13 14" key="1">
    <citation type="journal article" date="2019" name="PLoS Biol.">
        <title>Sex chromosomes control vertical transmission of feminizing Wolbachia symbionts in an isopod.</title>
        <authorList>
            <person name="Becking T."/>
            <person name="Chebbi M.A."/>
            <person name="Giraud I."/>
            <person name="Moumen B."/>
            <person name="Laverre T."/>
            <person name="Caubet Y."/>
            <person name="Peccoud J."/>
            <person name="Gilbert C."/>
            <person name="Cordaux R."/>
        </authorList>
    </citation>
    <scope>NUCLEOTIDE SEQUENCE [LARGE SCALE GENOMIC DNA]</scope>
    <source>
        <strain evidence="13">ANa2</strain>
        <tissue evidence="13">Whole body excluding digestive tract and cuticle</tissue>
    </source>
</reference>
<dbReference type="InterPro" id="IPR001752">
    <property type="entry name" value="Kinesin_motor_dom"/>
</dbReference>
<keyword evidence="14" id="KW-1185">Reference proteome</keyword>
<feature type="compositionally biased region" description="Polar residues" evidence="11">
    <location>
        <begin position="129"/>
        <end position="141"/>
    </location>
</feature>
<evidence type="ECO:0000256" key="7">
    <source>
        <dbReference type="ARBA" id="ARBA00023175"/>
    </source>
</evidence>
<dbReference type="PANTHER" id="PTHR47117">
    <property type="entry name" value="STAR-RELATED LIPID TRANSFER PROTEIN 9"/>
    <property type="match status" value="1"/>
</dbReference>
<comment type="subcellular location">
    <subcellularLocation>
        <location evidence="1">Cytoplasm</location>
        <location evidence="1">Cytoskeleton</location>
    </subcellularLocation>
</comment>
<dbReference type="GO" id="GO:0005874">
    <property type="term" value="C:microtubule"/>
    <property type="evidence" value="ECO:0007669"/>
    <property type="project" value="UniProtKB-KW"/>
</dbReference>
<dbReference type="PROSITE" id="PS50067">
    <property type="entry name" value="KINESIN_MOTOR_2"/>
    <property type="match status" value="1"/>
</dbReference>
<dbReference type="InterPro" id="IPR027417">
    <property type="entry name" value="P-loop_NTPase"/>
</dbReference>
<dbReference type="GO" id="GO:0005524">
    <property type="term" value="F:ATP binding"/>
    <property type="evidence" value="ECO:0007669"/>
    <property type="project" value="UniProtKB-UniRule"/>
</dbReference>
<dbReference type="GO" id="GO:0007018">
    <property type="term" value="P:microtubule-based movement"/>
    <property type="evidence" value="ECO:0007669"/>
    <property type="project" value="InterPro"/>
</dbReference>
<dbReference type="Pfam" id="PF16183">
    <property type="entry name" value="Kinesin_assoc"/>
    <property type="match status" value="1"/>
</dbReference>
<evidence type="ECO:0000256" key="10">
    <source>
        <dbReference type="SAM" id="Coils"/>
    </source>
</evidence>
<feature type="compositionally biased region" description="Basic and acidic residues" evidence="11">
    <location>
        <begin position="718"/>
        <end position="732"/>
    </location>
</feature>